<dbReference type="Pfam" id="PF01553">
    <property type="entry name" value="Acyltransferase"/>
    <property type="match status" value="1"/>
</dbReference>
<protein>
    <submittedName>
        <fullName evidence="5">Lysophospholipid acyltransferase family protein</fullName>
    </submittedName>
</protein>
<dbReference type="PANTHER" id="PTHR10434">
    <property type="entry name" value="1-ACYL-SN-GLYCEROL-3-PHOSPHATE ACYLTRANSFERASE"/>
    <property type="match status" value="1"/>
</dbReference>
<dbReference type="SMART" id="SM00563">
    <property type="entry name" value="PlsC"/>
    <property type="match status" value="1"/>
</dbReference>
<proteinExistence type="predicted"/>
<comment type="caution">
    <text evidence="5">The sequence shown here is derived from an EMBL/GenBank/DDBJ whole genome shotgun (WGS) entry which is preliminary data.</text>
</comment>
<evidence type="ECO:0000256" key="3">
    <source>
        <dbReference type="ARBA" id="ARBA00023315"/>
    </source>
</evidence>
<evidence type="ECO:0000313" key="5">
    <source>
        <dbReference type="EMBL" id="MFC7332051.1"/>
    </source>
</evidence>
<dbReference type="GO" id="GO:0016746">
    <property type="term" value="F:acyltransferase activity"/>
    <property type="evidence" value="ECO:0007669"/>
    <property type="project" value="UniProtKB-KW"/>
</dbReference>
<gene>
    <name evidence="5" type="ORF">ACFQPS_02660</name>
</gene>
<dbReference type="PANTHER" id="PTHR10434:SF9">
    <property type="entry name" value="PHOSPHOLIPID_GLYCEROL ACYLTRANSFERASE DOMAIN-CONTAINING PROTEIN"/>
    <property type="match status" value="1"/>
</dbReference>
<name>A0ABW2KRY9_9PROT</name>
<keyword evidence="6" id="KW-1185">Reference proteome</keyword>
<evidence type="ECO:0000313" key="6">
    <source>
        <dbReference type="Proteomes" id="UP001596456"/>
    </source>
</evidence>
<keyword evidence="3 5" id="KW-0012">Acyltransferase</keyword>
<comment type="pathway">
    <text evidence="1">Lipid metabolism.</text>
</comment>
<dbReference type="EMBL" id="JBHTCM010000004">
    <property type="protein sequence ID" value="MFC7332051.1"/>
    <property type="molecule type" value="Genomic_DNA"/>
</dbReference>
<reference evidence="6" key="1">
    <citation type="journal article" date="2019" name="Int. J. Syst. Evol. Microbiol.">
        <title>The Global Catalogue of Microorganisms (GCM) 10K type strain sequencing project: providing services to taxonomists for standard genome sequencing and annotation.</title>
        <authorList>
            <consortium name="The Broad Institute Genomics Platform"/>
            <consortium name="The Broad Institute Genome Sequencing Center for Infectious Disease"/>
            <person name="Wu L."/>
            <person name="Ma J."/>
        </authorList>
    </citation>
    <scope>NUCLEOTIDE SEQUENCE [LARGE SCALE GENOMIC DNA]</scope>
    <source>
        <strain evidence="6">CGMCC 1.16275</strain>
    </source>
</reference>
<sequence length="207" mass="22755">MQPPIVGPSVPRRGTPFTRWLGLALMRLGGWKFEGEVPDAPKFIIIGAPHTSNWDFLVVMSAALALAIDVKIMAKHTLMRGPLAPFMRWCGVFGIDRRRAGGVVGQMAEKFRQADKLTMAIAPDGSRSASEHWKSGFWRIARAADIPVLPCALDYGRRSVRFGPLMRMSSDIAADLAVLTDFYLGTRGARRTIDRPLSFKDLGGESA</sequence>
<keyword evidence="2" id="KW-0808">Transferase</keyword>
<dbReference type="InterPro" id="IPR002123">
    <property type="entry name" value="Plipid/glycerol_acylTrfase"/>
</dbReference>
<evidence type="ECO:0000256" key="2">
    <source>
        <dbReference type="ARBA" id="ARBA00022679"/>
    </source>
</evidence>
<accession>A0ABW2KRY9</accession>
<dbReference type="SUPFAM" id="SSF69593">
    <property type="entry name" value="Glycerol-3-phosphate (1)-acyltransferase"/>
    <property type="match status" value="1"/>
</dbReference>
<dbReference type="CDD" id="cd07988">
    <property type="entry name" value="LPLAT_ABO13168-like"/>
    <property type="match status" value="1"/>
</dbReference>
<evidence type="ECO:0000256" key="1">
    <source>
        <dbReference type="ARBA" id="ARBA00005189"/>
    </source>
</evidence>
<dbReference type="Proteomes" id="UP001596456">
    <property type="component" value="Unassembled WGS sequence"/>
</dbReference>
<evidence type="ECO:0000259" key="4">
    <source>
        <dbReference type="SMART" id="SM00563"/>
    </source>
</evidence>
<organism evidence="5 6">
    <name type="scientific">Rhodocista pekingensis</name>
    <dbReference type="NCBI Taxonomy" id="201185"/>
    <lineage>
        <taxon>Bacteria</taxon>
        <taxon>Pseudomonadati</taxon>
        <taxon>Pseudomonadota</taxon>
        <taxon>Alphaproteobacteria</taxon>
        <taxon>Rhodospirillales</taxon>
        <taxon>Azospirillaceae</taxon>
        <taxon>Rhodocista</taxon>
    </lineage>
</organism>
<dbReference type="RefSeq" id="WP_377356211.1">
    <property type="nucleotide sequence ID" value="NZ_JBHTCM010000004.1"/>
</dbReference>
<feature type="domain" description="Phospholipid/glycerol acyltransferase" evidence="4">
    <location>
        <begin position="44"/>
        <end position="156"/>
    </location>
</feature>